<keyword evidence="3" id="KW-0808">Transferase</keyword>
<evidence type="ECO:0000256" key="4">
    <source>
        <dbReference type="ARBA" id="ARBA00022691"/>
    </source>
</evidence>
<dbReference type="CDD" id="cd02440">
    <property type="entry name" value="AdoMet_MTases"/>
    <property type="match status" value="1"/>
</dbReference>
<dbReference type="Gene3D" id="3.40.50.150">
    <property type="entry name" value="Vaccinia Virus protein VP39"/>
    <property type="match status" value="1"/>
</dbReference>
<comment type="similarity">
    <text evidence="1">Belongs to the CFA/CMAS family.</text>
</comment>
<dbReference type="Proteomes" id="UP001139095">
    <property type="component" value="Unassembled WGS sequence"/>
</dbReference>
<keyword evidence="2" id="KW-0489">Methyltransferase</keyword>
<dbReference type="GO" id="GO:0032259">
    <property type="term" value="P:methylation"/>
    <property type="evidence" value="ECO:0007669"/>
    <property type="project" value="UniProtKB-KW"/>
</dbReference>
<evidence type="ECO:0000256" key="5">
    <source>
        <dbReference type="ARBA" id="ARBA00023098"/>
    </source>
</evidence>
<sequence>MNSASIGNLKVTKKRTTTWFDNIARKMVFTMLGRLEIGHLTLEENGVTHTFGEPEDTASYCAHIHIHDIHAYRDIFSNSSIGAGEAYMKGSWSSPDIVAVIRLMTANLNVINKMDAKRPIWSRVGAKLVHKFNANTKQGSKENISAHYDLGNDFFSLFLDPTMMYSSAIYPHKEASLEEASVHKLDRICQKLQLSSADHLIEIGTGWGGMAIHAAKHYGCKVTTTTISQEQYDFAKARVEAEGLEDKITLLLEDYRDLTGQYDKLVSVEMIEAVGHEYYDSYFSKCSSLLKPHGVMVIQAITIADQRYDYARRSVDFIQRYIFPGGCLPSNQVIAHKIAEKTDMQIVGLEDITEHYAKTLADWRERFHAARHDVAEMGFDGVFCRMWDFYLAYCEGGFKERAISTSQFIFAKPDHRLSI</sequence>
<dbReference type="InterPro" id="IPR003333">
    <property type="entry name" value="CMAS"/>
</dbReference>
<accession>A0A9X1LF84</accession>
<dbReference type="SUPFAM" id="SSF53335">
    <property type="entry name" value="S-adenosyl-L-methionine-dependent methyltransferases"/>
    <property type="match status" value="1"/>
</dbReference>
<evidence type="ECO:0000256" key="3">
    <source>
        <dbReference type="ARBA" id="ARBA00022679"/>
    </source>
</evidence>
<organism evidence="7 8">
    <name type="scientific">Marinomonas algarum</name>
    <dbReference type="NCBI Taxonomy" id="2883105"/>
    <lineage>
        <taxon>Bacteria</taxon>
        <taxon>Pseudomonadati</taxon>
        <taxon>Pseudomonadota</taxon>
        <taxon>Gammaproteobacteria</taxon>
        <taxon>Oceanospirillales</taxon>
        <taxon>Oceanospirillaceae</taxon>
        <taxon>Marinomonas</taxon>
    </lineage>
</organism>
<evidence type="ECO:0000256" key="1">
    <source>
        <dbReference type="ARBA" id="ARBA00010815"/>
    </source>
</evidence>
<dbReference type="PANTHER" id="PTHR43667">
    <property type="entry name" value="CYCLOPROPANE-FATTY-ACYL-PHOSPHOLIPID SYNTHASE"/>
    <property type="match status" value="1"/>
</dbReference>
<dbReference type="GO" id="GO:0008610">
    <property type="term" value="P:lipid biosynthetic process"/>
    <property type="evidence" value="ECO:0007669"/>
    <property type="project" value="InterPro"/>
</dbReference>
<dbReference type="InterPro" id="IPR050723">
    <property type="entry name" value="CFA/CMAS"/>
</dbReference>
<dbReference type="EMBL" id="JAJATW010000018">
    <property type="protein sequence ID" value="MCB5162550.1"/>
    <property type="molecule type" value="Genomic_DNA"/>
</dbReference>
<dbReference type="PIRSF" id="PIRSF003085">
    <property type="entry name" value="CMAS"/>
    <property type="match status" value="1"/>
</dbReference>
<protein>
    <submittedName>
        <fullName evidence="7">Cyclopropane-fatty-acyl-phospholipid synthase family protein</fullName>
    </submittedName>
</protein>
<dbReference type="Pfam" id="PF02353">
    <property type="entry name" value="CMAS"/>
    <property type="match status" value="1"/>
</dbReference>
<keyword evidence="8" id="KW-1185">Reference proteome</keyword>
<proteinExistence type="inferred from homology"/>
<gene>
    <name evidence="7" type="ORF">LG368_11655</name>
</gene>
<dbReference type="GO" id="GO:0008168">
    <property type="term" value="F:methyltransferase activity"/>
    <property type="evidence" value="ECO:0007669"/>
    <property type="project" value="UniProtKB-KW"/>
</dbReference>
<comment type="caution">
    <text evidence="7">The sequence shown here is derived from an EMBL/GenBank/DDBJ whole genome shotgun (WGS) entry which is preliminary data.</text>
</comment>
<name>A0A9X1LF84_9GAMM</name>
<evidence type="ECO:0000256" key="2">
    <source>
        <dbReference type="ARBA" id="ARBA00022603"/>
    </source>
</evidence>
<evidence type="ECO:0000313" key="7">
    <source>
        <dbReference type="EMBL" id="MCB5162550.1"/>
    </source>
</evidence>
<dbReference type="PANTHER" id="PTHR43667:SF2">
    <property type="entry name" value="FATTY ACID C-METHYL TRANSFERASE"/>
    <property type="match status" value="1"/>
</dbReference>
<feature type="active site" evidence="6">
    <location>
        <position position="394"/>
    </location>
</feature>
<keyword evidence="4" id="KW-0949">S-adenosyl-L-methionine</keyword>
<evidence type="ECO:0000313" key="8">
    <source>
        <dbReference type="Proteomes" id="UP001139095"/>
    </source>
</evidence>
<keyword evidence="5" id="KW-0443">Lipid metabolism</keyword>
<dbReference type="RefSeq" id="WP_226754940.1">
    <property type="nucleotide sequence ID" value="NZ_JAJATW010000018.1"/>
</dbReference>
<dbReference type="InterPro" id="IPR029063">
    <property type="entry name" value="SAM-dependent_MTases_sf"/>
</dbReference>
<evidence type="ECO:0000256" key="6">
    <source>
        <dbReference type="PIRSR" id="PIRSR003085-1"/>
    </source>
</evidence>
<dbReference type="AlphaFoldDB" id="A0A9X1LF84"/>
<reference evidence="7" key="1">
    <citation type="submission" date="2021-10" db="EMBL/GenBank/DDBJ databases">
        <title>Marinomonas pontica sp. nov., isolated from the Black Sea.</title>
        <authorList>
            <person name="Zhao L.-H."/>
            <person name="Xue J.-H."/>
        </authorList>
    </citation>
    <scope>NUCLEOTIDE SEQUENCE</scope>
    <source>
        <strain evidence="7">E8</strain>
    </source>
</reference>